<dbReference type="Pfam" id="PF01063">
    <property type="entry name" value="Aminotran_4"/>
    <property type="match status" value="1"/>
</dbReference>
<reference evidence="1 2" key="1">
    <citation type="submission" date="2016-10" db="EMBL/GenBank/DDBJ databases">
        <authorList>
            <person name="de Groot N.N."/>
        </authorList>
    </citation>
    <scope>NUCLEOTIDE SEQUENCE [LARGE SCALE GENOMIC DNA]</scope>
    <source>
        <strain evidence="1 2">DSM 45434</strain>
    </source>
</reference>
<keyword evidence="1" id="KW-0808">Transferase</keyword>
<dbReference type="InterPro" id="IPR043132">
    <property type="entry name" value="BCAT-like_C"/>
</dbReference>
<dbReference type="eggNOG" id="COG0115">
    <property type="taxonomic scope" value="Bacteria"/>
</dbReference>
<evidence type="ECO:0000313" key="1">
    <source>
        <dbReference type="EMBL" id="SDR90309.1"/>
    </source>
</evidence>
<dbReference type="Gene3D" id="3.20.10.10">
    <property type="entry name" value="D-amino Acid Aminotransferase, subunit A, domain 2"/>
    <property type="match status" value="1"/>
</dbReference>
<dbReference type="SUPFAM" id="SSF56752">
    <property type="entry name" value="D-aminoacid aminotransferase-like PLP-dependent enzymes"/>
    <property type="match status" value="1"/>
</dbReference>
<dbReference type="InterPro" id="IPR001544">
    <property type="entry name" value="Aminotrans_IV"/>
</dbReference>
<proteinExistence type="predicted"/>
<protein>
    <submittedName>
        <fullName evidence="1">Amino-transferase class IV</fullName>
    </submittedName>
</protein>
<dbReference type="GO" id="GO:0016740">
    <property type="term" value="F:transferase activity"/>
    <property type="evidence" value="ECO:0007669"/>
    <property type="project" value="UniProtKB-KW"/>
</dbReference>
<dbReference type="EMBL" id="LT629765">
    <property type="protein sequence ID" value="SDR90309.1"/>
    <property type="molecule type" value="Genomic_DNA"/>
</dbReference>
<dbReference type="STRING" id="1203190.GCA_000312345_00166"/>
<sequence length="236" mass="25605">MRRYLWSDGWQPTDAPVGEIACADSWRHVDGRTHCLGSHARRFERCTGPLPPGFWEATLRVVGEAGHFFPRVALAEGELRLDVRPAPPARRTTVLGLADAPDPRTAPLVKGPDLARLARFRDNYAPPGADDVVLGDFDETTTGALVGWHGDVLVVPAGVRLPSVTQEQVAERARELGHRVRAGRLRPGMPLWFVNSLHGISPVTRIVGPGGSRAVPAQPGAADWAAWWWAGFRSGG</sequence>
<keyword evidence="2" id="KW-1185">Reference proteome</keyword>
<organism evidence="1 2">
    <name type="scientific">Corynebacterium timonense</name>
    <dbReference type="NCBI Taxonomy" id="441500"/>
    <lineage>
        <taxon>Bacteria</taxon>
        <taxon>Bacillati</taxon>
        <taxon>Actinomycetota</taxon>
        <taxon>Actinomycetes</taxon>
        <taxon>Mycobacteriales</taxon>
        <taxon>Corynebacteriaceae</taxon>
        <taxon>Corynebacterium</taxon>
    </lineage>
</organism>
<dbReference type="RefSeq" id="WP_019193036.1">
    <property type="nucleotide sequence ID" value="NZ_LT629765.1"/>
</dbReference>
<gene>
    <name evidence="1" type="ORF">SAMN04488539_0610</name>
</gene>
<dbReference type="InterPro" id="IPR036038">
    <property type="entry name" value="Aminotransferase-like"/>
</dbReference>
<dbReference type="OrthoDB" id="4570776at2"/>
<accession>A0A1H1MWK3</accession>
<dbReference type="AlphaFoldDB" id="A0A1H1MWK3"/>
<name>A0A1H1MWK3_9CORY</name>
<evidence type="ECO:0000313" key="2">
    <source>
        <dbReference type="Proteomes" id="UP000182237"/>
    </source>
</evidence>
<dbReference type="Proteomes" id="UP000182237">
    <property type="component" value="Chromosome I"/>
</dbReference>